<dbReference type="Proteomes" id="UP000218334">
    <property type="component" value="Unassembled WGS sequence"/>
</dbReference>
<protein>
    <submittedName>
        <fullName evidence="2">Uncharacterized protein</fullName>
    </submittedName>
</protein>
<feature type="compositionally biased region" description="Pro residues" evidence="1">
    <location>
        <begin position="522"/>
        <end position="538"/>
    </location>
</feature>
<feature type="compositionally biased region" description="Polar residues" evidence="1">
    <location>
        <begin position="1"/>
        <end position="33"/>
    </location>
</feature>
<feature type="compositionally biased region" description="Basic residues" evidence="1">
    <location>
        <begin position="434"/>
        <end position="443"/>
    </location>
</feature>
<proteinExistence type="predicted"/>
<name>A0A2H3AMP3_9AGAR</name>
<dbReference type="STRING" id="1076256.A0A2H3AMP3"/>
<dbReference type="EMBL" id="KZ293492">
    <property type="protein sequence ID" value="PBK60109.1"/>
    <property type="molecule type" value="Genomic_DNA"/>
</dbReference>
<keyword evidence="3" id="KW-1185">Reference proteome</keyword>
<dbReference type="AlphaFoldDB" id="A0A2H3AMP3"/>
<evidence type="ECO:0000313" key="3">
    <source>
        <dbReference type="Proteomes" id="UP000218334"/>
    </source>
</evidence>
<feature type="region of interest" description="Disordered" evidence="1">
    <location>
        <begin position="522"/>
        <end position="547"/>
    </location>
</feature>
<feature type="region of interest" description="Disordered" evidence="1">
    <location>
        <begin position="1"/>
        <end position="97"/>
    </location>
</feature>
<evidence type="ECO:0000256" key="1">
    <source>
        <dbReference type="SAM" id="MobiDB-lite"/>
    </source>
</evidence>
<feature type="region of interest" description="Disordered" evidence="1">
    <location>
        <begin position="423"/>
        <end position="496"/>
    </location>
</feature>
<reference evidence="3" key="1">
    <citation type="journal article" date="2017" name="Nat. Ecol. Evol.">
        <title>Genome expansion and lineage-specific genetic innovations in the forest pathogenic fungi Armillaria.</title>
        <authorList>
            <person name="Sipos G."/>
            <person name="Prasanna A.N."/>
            <person name="Walter M.C."/>
            <person name="O'Connor E."/>
            <person name="Balint B."/>
            <person name="Krizsan K."/>
            <person name="Kiss B."/>
            <person name="Hess J."/>
            <person name="Varga T."/>
            <person name="Slot J."/>
            <person name="Riley R."/>
            <person name="Boka B."/>
            <person name="Rigling D."/>
            <person name="Barry K."/>
            <person name="Lee J."/>
            <person name="Mihaltcheva S."/>
            <person name="LaButti K."/>
            <person name="Lipzen A."/>
            <person name="Waldron R."/>
            <person name="Moloney N.M."/>
            <person name="Sperisen C."/>
            <person name="Kredics L."/>
            <person name="Vagvoelgyi C."/>
            <person name="Patrignani A."/>
            <person name="Fitzpatrick D."/>
            <person name="Nagy I."/>
            <person name="Doyle S."/>
            <person name="Anderson J.B."/>
            <person name="Grigoriev I.V."/>
            <person name="Gueldener U."/>
            <person name="Muensterkoetter M."/>
            <person name="Nagy L.G."/>
        </authorList>
    </citation>
    <scope>NUCLEOTIDE SEQUENCE [LARGE SCALE GENOMIC DNA]</scope>
    <source>
        <strain evidence="3">28-4</strain>
    </source>
</reference>
<feature type="compositionally biased region" description="Pro residues" evidence="1">
    <location>
        <begin position="71"/>
        <end position="84"/>
    </location>
</feature>
<gene>
    <name evidence="2" type="ORF">ARMSODRAFT_1069211</name>
</gene>
<accession>A0A2H3AMP3</accession>
<feature type="compositionally biased region" description="Polar residues" evidence="1">
    <location>
        <begin position="475"/>
        <end position="488"/>
    </location>
</feature>
<dbReference type="PROSITE" id="PS51257">
    <property type="entry name" value="PROKAR_LIPOPROTEIN"/>
    <property type="match status" value="1"/>
</dbReference>
<organism evidence="2 3">
    <name type="scientific">Armillaria solidipes</name>
    <dbReference type="NCBI Taxonomy" id="1076256"/>
    <lineage>
        <taxon>Eukaryota</taxon>
        <taxon>Fungi</taxon>
        <taxon>Dikarya</taxon>
        <taxon>Basidiomycota</taxon>
        <taxon>Agaricomycotina</taxon>
        <taxon>Agaricomycetes</taxon>
        <taxon>Agaricomycetidae</taxon>
        <taxon>Agaricales</taxon>
        <taxon>Marasmiineae</taxon>
        <taxon>Physalacriaceae</taxon>
        <taxon>Armillaria</taxon>
    </lineage>
</organism>
<evidence type="ECO:0000313" key="2">
    <source>
        <dbReference type="EMBL" id="PBK60109.1"/>
    </source>
</evidence>
<sequence>MYEKTFAQTSSEAASSTFPQFSSTSCTHTQQKPNFRMESPKDIVEQNDQSHPAVICSPSGPLPASLSNELPPLPPSPSAGPAPPSVDTNKLPDVPENKKGWIKGAALEFLEQNHLPHFIELYEDSPAQVKEYTDMAYNNLHVHFDFHLPMNVLSEKPYDPKEPLSPADQLLKMVVIAQDHMSVLNWLRKEMIKVCGSKKVKLVMVKDGVDTMDILLGHMNGIEPGVLKETAPYQLWVKEEGEQECLLFREVFKNLGEETQDLYKTQIMEDKVKAQEDHDCMRVLIENPLLPQEAQNLIDHFGALMTLSLDQVVTLSGMKVLLIMGSSEPQRGGKLNMLVQNHGKDKSAIPIKFSGNATGYDCCLEAFREFLMKCYDKDDELAWALPGAEEEETMDTVESSRSVPHIEVDILQGLLRLEEEHFLDEDKTETAPAPKKKGRWAPKRSKEISGESSQRGKKKRADDNKVPMKKKVKTSDSGQANFMESSAGSRGKKKKDVALKKVVASIGAALAKVPGLSCPLGQPSPLPPLHPPPPPQPESPQSCIPIFGPNDMPNLFEGTSVMLPVQQQKPTLSPEDATYLKEGIGPDWFKKARHSLNLLLLSSLGDAWDDMMWFWRIIEGHQGGWPLAKVRLGRKDLKALGDAWWAWWKALQPDWKGVSAVERCLKADHQVSNSEWGCLWHPGVNGLMTVLICLKWWGELITKHYGIGSIWMRSWEVVVDDILWVMSSMVT</sequence>